<organism evidence="1 2">
    <name type="scientific">Streptomyces rubiginosohelvolus</name>
    <dbReference type="NCBI Taxonomy" id="67362"/>
    <lineage>
        <taxon>Bacteria</taxon>
        <taxon>Bacillati</taxon>
        <taxon>Actinomycetota</taxon>
        <taxon>Actinomycetes</taxon>
        <taxon>Kitasatosporales</taxon>
        <taxon>Streptomycetaceae</taxon>
        <taxon>Streptomyces</taxon>
    </lineage>
</organism>
<sequence length="242" mass="25984">MTEIQLHDIALEPERTLGSPAGPGRMRTPEPLRGRLTFGWDLLPAEHGSAPADWHAHVRSTPGRDYRHLLLVCSFRPETPQAPGTFRHASLALSLSTPDPALRPVARLIDPGERTRPTAAGPGTGLSFTVSTGVVDLGVERQQPEPGPAREEWIVRGHGASQPDPQWEFRGLRRLPLAGDHPVAALVELVPGQVNTAEVLVAAELEHRSWGVRRYRARLGPTAHGIPLGTGAERTPAAGGPG</sequence>
<evidence type="ECO:0000313" key="1">
    <source>
        <dbReference type="EMBL" id="GGZ39746.1"/>
    </source>
</evidence>
<protein>
    <submittedName>
        <fullName evidence="1">Uncharacterized protein</fullName>
    </submittedName>
</protein>
<evidence type="ECO:0000313" key="2">
    <source>
        <dbReference type="Proteomes" id="UP000624183"/>
    </source>
</evidence>
<accession>A0ABQ3BF27</accession>
<keyword evidence="2" id="KW-1185">Reference proteome</keyword>
<comment type="caution">
    <text evidence="1">The sequence shown here is derived from an EMBL/GenBank/DDBJ whole genome shotgun (WGS) entry which is preliminary data.</text>
</comment>
<dbReference type="Proteomes" id="UP000624183">
    <property type="component" value="Unassembled WGS sequence"/>
</dbReference>
<dbReference type="EMBL" id="BMUW01000001">
    <property type="protein sequence ID" value="GGZ39746.1"/>
    <property type="molecule type" value="Genomic_DNA"/>
</dbReference>
<reference evidence="2" key="1">
    <citation type="journal article" date="2019" name="Int. J. Syst. Evol. Microbiol.">
        <title>The Global Catalogue of Microorganisms (GCM) 10K type strain sequencing project: providing services to taxonomists for standard genome sequencing and annotation.</title>
        <authorList>
            <consortium name="The Broad Institute Genomics Platform"/>
            <consortium name="The Broad Institute Genome Sequencing Center for Infectious Disease"/>
            <person name="Wu L."/>
            <person name="Ma J."/>
        </authorList>
    </citation>
    <scope>NUCLEOTIDE SEQUENCE [LARGE SCALE GENOMIC DNA]</scope>
    <source>
        <strain evidence="2">JCM 4602</strain>
    </source>
</reference>
<name>A0ABQ3BF27_9ACTN</name>
<proteinExistence type="predicted"/>
<gene>
    <name evidence="1" type="ORF">GCM10010328_12530</name>
</gene>